<accession>A0AAV6W3N3</accession>
<name>A0AAV6W3N3_9ARAC</name>
<gene>
    <name evidence="1" type="ORF">JTE90_027321</name>
</gene>
<comment type="caution">
    <text evidence="1">The sequence shown here is derived from an EMBL/GenBank/DDBJ whole genome shotgun (WGS) entry which is preliminary data.</text>
</comment>
<dbReference type="AlphaFoldDB" id="A0AAV6W3N3"/>
<organism evidence="1 2">
    <name type="scientific">Oedothorax gibbosus</name>
    <dbReference type="NCBI Taxonomy" id="931172"/>
    <lineage>
        <taxon>Eukaryota</taxon>
        <taxon>Metazoa</taxon>
        <taxon>Ecdysozoa</taxon>
        <taxon>Arthropoda</taxon>
        <taxon>Chelicerata</taxon>
        <taxon>Arachnida</taxon>
        <taxon>Araneae</taxon>
        <taxon>Araneomorphae</taxon>
        <taxon>Entelegynae</taxon>
        <taxon>Araneoidea</taxon>
        <taxon>Linyphiidae</taxon>
        <taxon>Erigoninae</taxon>
        <taxon>Oedothorax</taxon>
    </lineage>
</organism>
<sequence>MASPSLVETSFIGSSFVSRNVLLNGYLFLSPCYIVSHISEPLGRKIANLTGYLTDKTNAPTYGKEKVKNRRCTNNEMKLCLDSWIPET</sequence>
<evidence type="ECO:0000313" key="2">
    <source>
        <dbReference type="Proteomes" id="UP000827092"/>
    </source>
</evidence>
<dbReference type="Proteomes" id="UP000827092">
    <property type="component" value="Unassembled WGS sequence"/>
</dbReference>
<keyword evidence="2" id="KW-1185">Reference proteome</keyword>
<proteinExistence type="predicted"/>
<dbReference type="EMBL" id="JAFNEN010000002">
    <property type="protein sequence ID" value="KAG8201841.1"/>
    <property type="molecule type" value="Genomic_DNA"/>
</dbReference>
<protein>
    <submittedName>
        <fullName evidence="1">Uncharacterized protein</fullName>
    </submittedName>
</protein>
<evidence type="ECO:0000313" key="1">
    <source>
        <dbReference type="EMBL" id="KAG8201841.1"/>
    </source>
</evidence>
<reference evidence="1 2" key="1">
    <citation type="journal article" date="2022" name="Nat. Ecol. Evol.">
        <title>A masculinizing supergene underlies an exaggerated male reproductive morph in a spider.</title>
        <authorList>
            <person name="Hendrickx F."/>
            <person name="De Corte Z."/>
            <person name="Sonet G."/>
            <person name="Van Belleghem S.M."/>
            <person name="Kostlbacher S."/>
            <person name="Vangestel C."/>
        </authorList>
    </citation>
    <scope>NUCLEOTIDE SEQUENCE [LARGE SCALE GENOMIC DNA]</scope>
    <source>
        <strain evidence="1">W744_W776</strain>
    </source>
</reference>